<organism evidence="1 2">
    <name type="scientific">Gigaspora margarita</name>
    <dbReference type="NCBI Taxonomy" id="4874"/>
    <lineage>
        <taxon>Eukaryota</taxon>
        <taxon>Fungi</taxon>
        <taxon>Fungi incertae sedis</taxon>
        <taxon>Mucoromycota</taxon>
        <taxon>Glomeromycotina</taxon>
        <taxon>Glomeromycetes</taxon>
        <taxon>Diversisporales</taxon>
        <taxon>Gigasporaceae</taxon>
        <taxon>Gigaspora</taxon>
    </lineage>
</organism>
<accession>A0ABN7WJ70</accession>
<dbReference type="EMBL" id="CAJVQB010047015">
    <property type="protein sequence ID" value="CAG8833267.1"/>
    <property type="molecule type" value="Genomic_DNA"/>
</dbReference>
<protein>
    <submittedName>
        <fullName evidence="1">5894_t:CDS:1</fullName>
    </submittedName>
</protein>
<keyword evidence="2" id="KW-1185">Reference proteome</keyword>
<comment type="caution">
    <text evidence="1">The sequence shown here is derived from an EMBL/GenBank/DDBJ whole genome shotgun (WGS) entry which is preliminary data.</text>
</comment>
<reference evidence="1 2" key="1">
    <citation type="submission" date="2021-06" db="EMBL/GenBank/DDBJ databases">
        <authorList>
            <person name="Kallberg Y."/>
            <person name="Tangrot J."/>
            <person name="Rosling A."/>
        </authorList>
    </citation>
    <scope>NUCLEOTIDE SEQUENCE [LARGE SCALE GENOMIC DNA]</scope>
    <source>
        <strain evidence="1 2">120-4 pot B 10/14</strain>
    </source>
</reference>
<sequence>ALPKLKINVSYSQVTKENTIGNVTKASLFRLSVNKNSNELIQENAQDSDLIKHLLAPYHDIDYSCISSQRIGYENHNVISKLRKRKRDVSPNNIDKYSRKRIKKYYSRKHIKKYYSRKHIKKYYSNKSETRTFASSNNVMSGLDSQYVKQSI</sequence>
<evidence type="ECO:0000313" key="2">
    <source>
        <dbReference type="Proteomes" id="UP000789901"/>
    </source>
</evidence>
<feature type="non-terminal residue" evidence="1">
    <location>
        <position position="1"/>
    </location>
</feature>
<gene>
    <name evidence="1" type="ORF">GMARGA_LOCUS31467</name>
</gene>
<name>A0ABN7WJ70_GIGMA</name>
<dbReference type="Proteomes" id="UP000789901">
    <property type="component" value="Unassembled WGS sequence"/>
</dbReference>
<evidence type="ECO:0000313" key="1">
    <source>
        <dbReference type="EMBL" id="CAG8833267.1"/>
    </source>
</evidence>
<proteinExistence type="predicted"/>